<evidence type="ECO:0000313" key="2">
    <source>
        <dbReference type="Proteomes" id="UP000061489"/>
    </source>
</evidence>
<accession>W5YUV1</accession>
<gene>
    <name evidence="1" type="ORF">AU14_17540</name>
</gene>
<evidence type="ECO:0008006" key="3">
    <source>
        <dbReference type="Google" id="ProtNLM"/>
    </source>
</evidence>
<dbReference type="HOGENOM" id="CLU_1776721_0_0_6"/>
<evidence type="ECO:0000313" key="1">
    <source>
        <dbReference type="EMBL" id="AHI30278.1"/>
    </source>
</evidence>
<organism evidence="1 2">
    <name type="scientific">Marinobacter similis</name>
    <dbReference type="NCBI Taxonomy" id="1420916"/>
    <lineage>
        <taxon>Bacteria</taxon>
        <taxon>Pseudomonadati</taxon>
        <taxon>Pseudomonadota</taxon>
        <taxon>Gammaproteobacteria</taxon>
        <taxon>Pseudomonadales</taxon>
        <taxon>Marinobacteraceae</taxon>
        <taxon>Marinobacter</taxon>
    </lineage>
</organism>
<protein>
    <recommendedName>
        <fullName evidence="3">N-acetyltransferase domain-containing protein</fullName>
    </recommendedName>
</protein>
<name>W5YUV1_9GAMM</name>
<dbReference type="AlphaFoldDB" id="W5YUV1"/>
<dbReference type="KEGG" id="msx:AU14_17540"/>
<dbReference type="EMBL" id="CP007151">
    <property type="protein sequence ID" value="AHI30278.1"/>
    <property type="molecule type" value="Genomic_DNA"/>
</dbReference>
<keyword evidence="2" id="KW-1185">Reference proteome</keyword>
<proteinExistence type="predicted"/>
<dbReference type="STRING" id="1420916.AU14_17540"/>
<sequence length="151" mass="17240">MLELRPYESGDEVELAPRLKEIDVYECYCAAGLEPLAALQECIRDSLELVTLVLDGQVLGISGVTPVDGEWYGIWLLTDERLPQCRKSFLKFSHIMTRQWVKKYTHLCNWVATANMTSRLWLQAIGFSEGETDNNFMGSGEPFVFIHRSYA</sequence>
<reference evidence="1 2" key="1">
    <citation type="journal article" date="2014" name="Genome Announc.">
        <title>Draft Genome Sequences of Marinobacter similis A3d10T and Marinobacter salarius R9SW1T.</title>
        <authorList>
            <person name="Ivanova E.P."/>
            <person name="Ng H.J."/>
            <person name="Webb H.K."/>
            <person name="Feng G."/>
            <person name="Oshima K."/>
            <person name="Hattori M."/>
            <person name="Ohkuma M."/>
            <person name="Sergeev A.F."/>
            <person name="Mikhailov V.V."/>
            <person name="Crawford R.J."/>
            <person name="Sawabe T."/>
        </authorList>
    </citation>
    <scope>NUCLEOTIDE SEQUENCE [LARGE SCALE GENOMIC DNA]</scope>
    <source>
        <strain evidence="1 2">A3d10</strain>
    </source>
</reference>
<dbReference type="Proteomes" id="UP000061489">
    <property type="component" value="Chromosome"/>
</dbReference>
<dbReference type="RefSeq" id="WP_041342839.1">
    <property type="nucleotide sequence ID" value="NZ_CP007151.1"/>
</dbReference>